<evidence type="ECO:0000313" key="6">
    <source>
        <dbReference type="EMBL" id="TCT42810.1"/>
    </source>
</evidence>
<dbReference type="Gene3D" id="3.40.50.300">
    <property type="entry name" value="P-loop containing nucleotide triphosphate hydrolases"/>
    <property type="match status" value="1"/>
</dbReference>
<dbReference type="SMART" id="SM00382">
    <property type="entry name" value="AAA"/>
    <property type="match status" value="1"/>
</dbReference>
<reference evidence="6 7" key="1">
    <citation type="submission" date="2019-03" db="EMBL/GenBank/DDBJ databases">
        <title>Freshwater and sediment microbial communities from various areas in North America, analyzing microbe dynamics in response to fracking.</title>
        <authorList>
            <person name="Lamendella R."/>
        </authorList>
    </citation>
    <scope>NUCLEOTIDE SEQUENCE [LARGE SCALE GENOMIC DNA]</scope>
    <source>
        <strain evidence="6 7">175.2</strain>
    </source>
</reference>
<dbReference type="RefSeq" id="WP_132308918.1">
    <property type="nucleotide sequence ID" value="NZ_SMAR01000004.1"/>
</dbReference>
<dbReference type="Pfam" id="PF00005">
    <property type="entry name" value="ABC_tran"/>
    <property type="match status" value="1"/>
</dbReference>
<feature type="domain" description="ABC transporter" evidence="5">
    <location>
        <begin position="2"/>
        <end position="195"/>
    </location>
</feature>
<organism evidence="6 7">
    <name type="scientific">Martelella mediterranea</name>
    <dbReference type="NCBI Taxonomy" id="293089"/>
    <lineage>
        <taxon>Bacteria</taxon>
        <taxon>Pseudomonadati</taxon>
        <taxon>Pseudomonadota</taxon>
        <taxon>Alphaproteobacteria</taxon>
        <taxon>Hyphomicrobiales</taxon>
        <taxon>Aurantimonadaceae</taxon>
        <taxon>Martelella</taxon>
    </lineage>
</organism>
<gene>
    <name evidence="6" type="ORF">EDC90_1004111</name>
</gene>
<keyword evidence="2" id="KW-0813">Transport</keyword>
<dbReference type="AlphaFoldDB" id="A0A4R3NVV7"/>
<keyword evidence="3" id="KW-0547">Nucleotide-binding</keyword>
<accession>A0A4R3NVV7</accession>
<dbReference type="PROSITE" id="PS50893">
    <property type="entry name" value="ABC_TRANSPORTER_2"/>
    <property type="match status" value="1"/>
</dbReference>
<dbReference type="PANTHER" id="PTHR43776">
    <property type="entry name" value="TRANSPORT ATP-BINDING PROTEIN"/>
    <property type="match status" value="1"/>
</dbReference>
<dbReference type="InterPro" id="IPR003439">
    <property type="entry name" value="ABC_transporter-like_ATP-bd"/>
</dbReference>
<dbReference type="InterPro" id="IPR050319">
    <property type="entry name" value="ABC_transp_ATP-bind"/>
</dbReference>
<dbReference type="GO" id="GO:0016887">
    <property type="term" value="F:ATP hydrolysis activity"/>
    <property type="evidence" value="ECO:0007669"/>
    <property type="project" value="InterPro"/>
</dbReference>
<dbReference type="Proteomes" id="UP000295097">
    <property type="component" value="Unassembled WGS sequence"/>
</dbReference>
<protein>
    <submittedName>
        <fullName evidence="6">Peptide/nickel transport system ATP-binding protein</fullName>
    </submittedName>
</protein>
<keyword evidence="4 6" id="KW-0067">ATP-binding</keyword>
<evidence type="ECO:0000256" key="1">
    <source>
        <dbReference type="ARBA" id="ARBA00005417"/>
    </source>
</evidence>
<dbReference type="InterPro" id="IPR017871">
    <property type="entry name" value="ABC_transporter-like_CS"/>
</dbReference>
<dbReference type="PROSITE" id="PS00211">
    <property type="entry name" value="ABC_TRANSPORTER_1"/>
    <property type="match status" value="1"/>
</dbReference>
<dbReference type="GO" id="GO:0005524">
    <property type="term" value="F:ATP binding"/>
    <property type="evidence" value="ECO:0007669"/>
    <property type="project" value="UniProtKB-KW"/>
</dbReference>
<proteinExistence type="inferred from homology"/>
<evidence type="ECO:0000256" key="4">
    <source>
        <dbReference type="ARBA" id="ARBA00022840"/>
    </source>
</evidence>
<comment type="caution">
    <text evidence="6">The sequence shown here is derived from an EMBL/GenBank/DDBJ whole genome shotgun (WGS) entry which is preliminary data.</text>
</comment>
<dbReference type="GO" id="GO:0055085">
    <property type="term" value="P:transmembrane transport"/>
    <property type="evidence" value="ECO:0007669"/>
    <property type="project" value="UniProtKB-ARBA"/>
</dbReference>
<evidence type="ECO:0000256" key="3">
    <source>
        <dbReference type="ARBA" id="ARBA00022741"/>
    </source>
</evidence>
<dbReference type="SUPFAM" id="SSF52540">
    <property type="entry name" value="P-loop containing nucleoside triphosphate hydrolases"/>
    <property type="match status" value="1"/>
</dbReference>
<name>A0A4R3NVV7_9HYPH</name>
<evidence type="ECO:0000259" key="5">
    <source>
        <dbReference type="PROSITE" id="PS50893"/>
    </source>
</evidence>
<keyword evidence="7" id="KW-1185">Reference proteome</keyword>
<dbReference type="PANTHER" id="PTHR43776:SF5">
    <property type="entry name" value="ATPASE COMPONENT OF ABC-TYPE TRANSPORT SYSTEM"/>
    <property type="match status" value="1"/>
</dbReference>
<dbReference type="EMBL" id="SMAR01000004">
    <property type="protein sequence ID" value="TCT42810.1"/>
    <property type="molecule type" value="Genomic_DNA"/>
</dbReference>
<dbReference type="InterPro" id="IPR027417">
    <property type="entry name" value="P-loop_NTPase"/>
</dbReference>
<dbReference type="InterPro" id="IPR003593">
    <property type="entry name" value="AAA+_ATPase"/>
</dbReference>
<sequence length="195" mass="21714">MLEAKNICFRYRNRSPVIDGIDLAIRPGEIVGMTGRSGVGKSTFARILAGHYRPASGQVLVDGAAHPQGFNPVQYLHQSPVFAVNPRWTVGKIIAEAWQPDAPLREAFGVSNTWFDRYPHEISGGELQRVALLRAFAPRTRYLIADEISAQLDPLTQAQIWSVLLEQAESRQLGVLVISHDMPLLERIAHRIITI</sequence>
<comment type="similarity">
    <text evidence="1">Belongs to the ABC transporter superfamily.</text>
</comment>
<evidence type="ECO:0000256" key="2">
    <source>
        <dbReference type="ARBA" id="ARBA00022448"/>
    </source>
</evidence>
<dbReference type="OrthoDB" id="9784450at2"/>
<evidence type="ECO:0000313" key="7">
    <source>
        <dbReference type="Proteomes" id="UP000295097"/>
    </source>
</evidence>